<proteinExistence type="inferred from homology"/>
<keyword evidence="2 10" id="KW-0813">Transport</keyword>
<evidence type="ECO:0000256" key="2">
    <source>
        <dbReference type="ARBA" id="ARBA00022448"/>
    </source>
</evidence>
<evidence type="ECO:0000256" key="6">
    <source>
        <dbReference type="ARBA" id="ARBA00022989"/>
    </source>
</evidence>
<feature type="repeat" description="Solcar" evidence="9">
    <location>
        <begin position="133"/>
        <end position="222"/>
    </location>
</feature>
<comment type="similarity">
    <text evidence="10">Belongs to the mitochondrial carrier (TC 2.A.29) family.</text>
</comment>
<dbReference type="Proteomes" id="UP000530660">
    <property type="component" value="Unassembled WGS sequence"/>
</dbReference>
<keyword evidence="7" id="KW-0496">Mitochondrion</keyword>
<dbReference type="PRINTS" id="PR00926">
    <property type="entry name" value="MITOCARRIER"/>
</dbReference>
<dbReference type="GO" id="GO:1990519">
    <property type="term" value="P:pyrimidine nucleotide import into mitochondrion"/>
    <property type="evidence" value="ECO:0007669"/>
    <property type="project" value="TreeGrafter"/>
</dbReference>
<keyword evidence="12" id="KW-1185">Reference proteome</keyword>
<accession>A0A7J7IJ63</accession>
<dbReference type="OrthoDB" id="428293at2759"/>
<evidence type="ECO:0000313" key="12">
    <source>
        <dbReference type="Proteomes" id="UP000530660"/>
    </source>
</evidence>
<feature type="repeat" description="Solcar" evidence="9">
    <location>
        <begin position="230"/>
        <end position="318"/>
    </location>
</feature>
<gene>
    <name evidence="11" type="ORF">F1559_003587</name>
</gene>
<evidence type="ECO:0000256" key="7">
    <source>
        <dbReference type="ARBA" id="ARBA00023128"/>
    </source>
</evidence>
<dbReference type="Pfam" id="PF00153">
    <property type="entry name" value="Mito_carr"/>
    <property type="match status" value="3"/>
</dbReference>
<evidence type="ECO:0000256" key="5">
    <source>
        <dbReference type="ARBA" id="ARBA00022792"/>
    </source>
</evidence>
<dbReference type="InterPro" id="IPR002067">
    <property type="entry name" value="MCP"/>
</dbReference>
<dbReference type="InterPro" id="IPR023395">
    <property type="entry name" value="MCP_dom_sf"/>
</dbReference>
<dbReference type="GO" id="GO:0005743">
    <property type="term" value="C:mitochondrial inner membrane"/>
    <property type="evidence" value="ECO:0007669"/>
    <property type="project" value="UniProtKB-SubCell"/>
</dbReference>
<dbReference type="InterPro" id="IPR049562">
    <property type="entry name" value="SLC25A33/36-like"/>
</dbReference>
<comment type="caution">
    <text evidence="11">The sequence shown here is derived from an EMBL/GenBank/DDBJ whole genome shotgun (WGS) entry which is preliminary data.</text>
</comment>
<dbReference type="Gene3D" id="1.50.40.10">
    <property type="entry name" value="Mitochondrial carrier domain"/>
    <property type="match status" value="2"/>
</dbReference>
<keyword evidence="6" id="KW-1133">Transmembrane helix</keyword>
<evidence type="ECO:0000256" key="4">
    <source>
        <dbReference type="ARBA" id="ARBA00022737"/>
    </source>
</evidence>
<dbReference type="AlphaFoldDB" id="A0A7J7IJ63"/>
<dbReference type="SUPFAM" id="SSF103506">
    <property type="entry name" value="Mitochondrial carrier"/>
    <property type="match status" value="1"/>
</dbReference>
<evidence type="ECO:0000256" key="10">
    <source>
        <dbReference type="RuleBase" id="RU000488"/>
    </source>
</evidence>
<keyword evidence="8 9" id="KW-0472">Membrane</keyword>
<feature type="repeat" description="Solcar" evidence="9">
    <location>
        <begin position="343"/>
        <end position="430"/>
    </location>
</feature>
<sequence length="452" mass="50082">MQMERSSRHLVFGSAPSADALKGSRIWVAGDLDFKLRSGPTPLVQFWSDGPVGCGAGNAGRTRVTLRRVWPQGRRESEKHPRVVWPRHLHPETSEQIAFVASSGAMDEQRETSPTEVDIHTTRAAMLASLNHRKQLASLLAGGFAGTFASTITCPLEVIKTKLQSISAVQNGGKHATFISVTTNIARQEGFRGFFRGLLPTWIGILPARATYFWAYSTTKSVLSNVFGESDARTHVTSAAMAGIVSNALTNPIWMVKTRMQLDVGGSNAFHYRGYGDACRRILAEEGIAGFYKGLTASFWGVSEGAIHFLFYERLKGWLQRKRRAKLGKEVTGHEADELPSAQYLVAAGFSKLIASTLTYPHEVVRTRLREQRPMLPSGQLKYRSVPHALWVIGREEGRRGLYSGMGTHLLRVVPNTALMFLAYELVSRWIEKYYAQRDEDHSTKAAQASSS</sequence>
<dbReference type="InterPro" id="IPR018108">
    <property type="entry name" value="MCP_transmembrane"/>
</dbReference>
<dbReference type="PROSITE" id="PS50920">
    <property type="entry name" value="SOLCAR"/>
    <property type="match status" value="3"/>
</dbReference>
<evidence type="ECO:0000256" key="1">
    <source>
        <dbReference type="ARBA" id="ARBA00004448"/>
    </source>
</evidence>
<comment type="subcellular location">
    <subcellularLocation>
        <location evidence="1">Mitochondrion inner membrane</location>
        <topology evidence="1">Multi-pass membrane protein</topology>
    </subcellularLocation>
</comment>
<dbReference type="PANTHER" id="PTHR45829">
    <property type="entry name" value="MITOCHONDRIAL CARRIER PROTEIN RIM2"/>
    <property type="match status" value="1"/>
</dbReference>
<evidence type="ECO:0000256" key="9">
    <source>
        <dbReference type="PROSITE-ProRule" id="PRU00282"/>
    </source>
</evidence>
<evidence type="ECO:0000256" key="8">
    <source>
        <dbReference type="ARBA" id="ARBA00023136"/>
    </source>
</evidence>
<name>A0A7J7IJ63_9RHOD</name>
<dbReference type="GO" id="GO:0015218">
    <property type="term" value="F:pyrimidine nucleotide transmembrane transporter activity"/>
    <property type="evidence" value="ECO:0007669"/>
    <property type="project" value="InterPro"/>
</dbReference>
<keyword evidence="3 9" id="KW-0812">Transmembrane</keyword>
<dbReference type="PANTHER" id="PTHR45829:SF4">
    <property type="entry name" value="MITOCHONDRIAL CARRIER PROTEIN RIM2"/>
    <property type="match status" value="1"/>
</dbReference>
<reference evidence="11 12" key="1">
    <citation type="journal article" date="2020" name="J. Phycol.">
        <title>Comparative genome analysis reveals Cyanidiococcus gen. nov., a new extremophilic red algal genus sister to Cyanidioschyzon (Cyanidioschyzonaceae, Rhodophyta).</title>
        <authorList>
            <person name="Liu S.-L."/>
            <person name="Chiang Y.-R."/>
            <person name="Yoon H.S."/>
            <person name="Fu H.-Y."/>
        </authorList>
    </citation>
    <scope>NUCLEOTIDE SEQUENCE [LARGE SCALE GENOMIC DNA]</scope>
    <source>
        <strain evidence="11 12">THAL066</strain>
    </source>
</reference>
<evidence type="ECO:0000313" key="11">
    <source>
        <dbReference type="EMBL" id="KAF6003068.1"/>
    </source>
</evidence>
<evidence type="ECO:0000256" key="3">
    <source>
        <dbReference type="ARBA" id="ARBA00022692"/>
    </source>
</evidence>
<keyword evidence="5" id="KW-0999">Mitochondrion inner membrane</keyword>
<dbReference type="EMBL" id="VWRR01000008">
    <property type="protein sequence ID" value="KAF6003068.1"/>
    <property type="molecule type" value="Genomic_DNA"/>
</dbReference>
<organism evidence="11 12">
    <name type="scientific">Cyanidiococcus yangmingshanensis</name>
    <dbReference type="NCBI Taxonomy" id="2690220"/>
    <lineage>
        <taxon>Eukaryota</taxon>
        <taxon>Rhodophyta</taxon>
        <taxon>Bangiophyceae</taxon>
        <taxon>Cyanidiales</taxon>
        <taxon>Cyanidiaceae</taxon>
        <taxon>Cyanidiococcus</taxon>
    </lineage>
</organism>
<protein>
    <submittedName>
        <fullName evidence="11">Uncharacterized protein</fullName>
    </submittedName>
</protein>
<keyword evidence="4" id="KW-0677">Repeat</keyword>